<organism evidence="1 2">
    <name type="scientific">Bos mutus</name>
    <name type="common">wild yak</name>
    <dbReference type="NCBI Taxonomy" id="72004"/>
    <lineage>
        <taxon>Eukaryota</taxon>
        <taxon>Metazoa</taxon>
        <taxon>Chordata</taxon>
        <taxon>Craniata</taxon>
        <taxon>Vertebrata</taxon>
        <taxon>Euteleostomi</taxon>
        <taxon>Mammalia</taxon>
        <taxon>Eutheria</taxon>
        <taxon>Laurasiatheria</taxon>
        <taxon>Artiodactyla</taxon>
        <taxon>Ruminantia</taxon>
        <taxon>Pecora</taxon>
        <taxon>Bovidae</taxon>
        <taxon>Bovinae</taxon>
        <taxon>Bos</taxon>
    </lineage>
</organism>
<reference evidence="1 2" key="1">
    <citation type="journal article" date="2012" name="Nat. Genet.">
        <title>The yak genome and adaptation to life at high altitude.</title>
        <authorList>
            <person name="Qiu Q."/>
            <person name="Zhang G."/>
            <person name="Ma T."/>
            <person name="Qian W."/>
            <person name="Wang J."/>
            <person name="Ye Z."/>
            <person name="Cao C."/>
            <person name="Hu Q."/>
            <person name="Kim J."/>
            <person name="Larkin D.M."/>
            <person name="Auvil L."/>
            <person name="Capitanu B."/>
            <person name="Ma J."/>
            <person name="Lewin H.A."/>
            <person name="Qian X."/>
            <person name="Lang Y."/>
            <person name="Zhou R."/>
            <person name="Wang L."/>
            <person name="Wang K."/>
            <person name="Xia J."/>
            <person name="Liao S."/>
            <person name="Pan S."/>
            <person name="Lu X."/>
            <person name="Hou H."/>
            <person name="Wang Y."/>
            <person name="Zang X."/>
            <person name="Yin Y."/>
            <person name="Ma H."/>
            <person name="Zhang J."/>
            <person name="Wang Z."/>
            <person name="Zhang Y."/>
            <person name="Zhang D."/>
            <person name="Yonezawa T."/>
            <person name="Hasegawa M."/>
            <person name="Zhong Y."/>
            <person name="Liu W."/>
            <person name="Zhang Y."/>
            <person name="Huang Z."/>
            <person name="Zhang S."/>
            <person name="Long R."/>
            <person name="Yang H."/>
            <person name="Wang J."/>
            <person name="Lenstra J.A."/>
            <person name="Cooper D.N."/>
            <person name="Wu Y."/>
            <person name="Wang J."/>
            <person name="Shi P."/>
            <person name="Wang J."/>
            <person name="Liu J."/>
        </authorList>
    </citation>
    <scope>NUCLEOTIDE SEQUENCE [LARGE SCALE GENOMIC DNA]</scope>
    <source>
        <strain evidence="2">yakQH1</strain>
    </source>
</reference>
<feature type="non-terminal residue" evidence="1">
    <location>
        <position position="1"/>
    </location>
</feature>
<accession>L8IQ49</accession>
<sequence>LGPRMEHRAQHGLVQKSAAHPLAHDGIHLLRQLHRLHRSRQDVHPVLQPVEPHHFPGLLPDVAGLHRVHAPGPCLGTEDAEDAGARAHVQHGLASQRCPVPQDAQAVGIGADAVGNHLLVDRYVRVALVVQLVPLPPSPPGSRHSHLQLSAIFLFSSLPSFAAAPRLKLSSLGLRHLGGLGRLPACVARRVSGSRKRGLMVVVVRARASRFWQVAGRMSARYQ</sequence>
<evidence type="ECO:0000313" key="2">
    <source>
        <dbReference type="Proteomes" id="UP000011080"/>
    </source>
</evidence>
<protein>
    <submittedName>
        <fullName evidence="1">Uncharacterized protein</fullName>
    </submittedName>
</protein>
<evidence type="ECO:0000313" key="1">
    <source>
        <dbReference type="EMBL" id="ELR58188.1"/>
    </source>
</evidence>
<dbReference type="AlphaFoldDB" id="L8IQ49"/>
<dbReference type="Proteomes" id="UP000011080">
    <property type="component" value="Unassembled WGS sequence"/>
</dbReference>
<dbReference type="EMBL" id="JH880876">
    <property type="protein sequence ID" value="ELR58188.1"/>
    <property type="molecule type" value="Genomic_DNA"/>
</dbReference>
<name>L8IQ49_9CETA</name>
<gene>
    <name evidence="1" type="ORF">M91_13032</name>
</gene>
<proteinExistence type="predicted"/>